<organism evidence="4 5">
    <name type="scientific">Apatococcus lobatus</name>
    <dbReference type="NCBI Taxonomy" id="904363"/>
    <lineage>
        <taxon>Eukaryota</taxon>
        <taxon>Viridiplantae</taxon>
        <taxon>Chlorophyta</taxon>
        <taxon>core chlorophytes</taxon>
        <taxon>Trebouxiophyceae</taxon>
        <taxon>Chlorellales</taxon>
        <taxon>Chlorellaceae</taxon>
        <taxon>Apatococcus</taxon>
    </lineage>
</organism>
<feature type="domain" description="Phosphatidic acid phosphatase type 2/haloperoxidase" evidence="3">
    <location>
        <begin position="49"/>
        <end position="159"/>
    </location>
</feature>
<feature type="transmembrane region" description="Helical" evidence="2">
    <location>
        <begin position="173"/>
        <end position="191"/>
    </location>
</feature>
<keyword evidence="1" id="KW-0378">Hydrolase</keyword>
<protein>
    <recommendedName>
        <fullName evidence="3">Phosphatidic acid phosphatase type 2/haloperoxidase domain-containing protein</fullName>
    </recommendedName>
</protein>
<evidence type="ECO:0000313" key="4">
    <source>
        <dbReference type="EMBL" id="KAK9818751.1"/>
    </source>
</evidence>
<keyword evidence="2" id="KW-1133">Transmembrane helix</keyword>
<reference evidence="4 5" key="1">
    <citation type="journal article" date="2024" name="Nat. Commun.">
        <title>Phylogenomics reveals the evolutionary origins of lichenization in chlorophyte algae.</title>
        <authorList>
            <person name="Puginier C."/>
            <person name="Libourel C."/>
            <person name="Otte J."/>
            <person name="Skaloud P."/>
            <person name="Haon M."/>
            <person name="Grisel S."/>
            <person name="Petersen M."/>
            <person name="Berrin J.G."/>
            <person name="Delaux P.M."/>
            <person name="Dal Grande F."/>
            <person name="Keller J."/>
        </authorList>
    </citation>
    <scope>NUCLEOTIDE SEQUENCE [LARGE SCALE GENOMIC DNA]</scope>
    <source>
        <strain evidence="4 5">SAG 2145</strain>
    </source>
</reference>
<dbReference type="GO" id="GO:0047874">
    <property type="term" value="F:dolichyldiphosphatase activity"/>
    <property type="evidence" value="ECO:0007669"/>
    <property type="project" value="TreeGrafter"/>
</dbReference>
<dbReference type="GO" id="GO:0006487">
    <property type="term" value="P:protein N-linked glycosylation"/>
    <property type="evidence" value="ECO:0007669"/>
    <property type="project" value="TreeGrafter"/>
</dbReference>
<keyword evidence="5" id="KW-1185">Reference proteome</keyword>
<dbReference type="GO" id="GO:0005789">
    <property type="term" value="C:endoplasmic reticulum membrane"/>
    <property type="evidence" value="ECO:0007669"/>
    <property type="project" value="TreeGrafter"/>
</dbReference>
<sequence length="205" mass="22137">MVSAPRPISARPSHRQAAFIRINEATKWAVTAVVALVLLWRHDVHSMWSVVGCVASSFICKVLKQLINQQRPSGARKTDGGMPSSHANNLGFLSTYVAVACWHDLPGLADPSRTFGTASGVMAAALFLAYLRVATGYHSAAQVIVGFCLGAASSIAWHRLGLVTVLDPSQQHLIFYLQLVTGAAAAVWALVNVRLWFSESRDVIE</sequence>
<evidence type="ECO:0000256" key="1">
    <source>
        <dbReference type="ARBA" id="ARBA00022801"/>
    </source>
</evidence>
<dbReference type="Gene3D" id="1.20.144.10">
    <property type="entry name" value="Phosphatidic acid phosphatase type 2/haloperoxidase"/>
    <property type="match status" value="1"/>
</dbReference>
<feature type="transmembrane region" description="Helical" evidence="2">
    <location>
        <begin position="143"/>
        <end position="161"/>
    </location>
</feature>
<dbReference type="SUPFAM" id="SSF48317">
    <property type="entry name" value="Acid phosphatase/Vanadium-dependent haloperoxidase"/>
    <property type="match status" value="1"/>
</dbReference>
<name>A0AAW1Q9Q7_9CHLO</name>
<dbReference type="PANTHER" id="PTHR11247:SF40">
    <property type="entry name" value="LIPID PHOSPHATE PHOSPHATASE EPSILON 1, CHLOROPLASTIC"/>
    <property type="match status" value="1"/>
</dbReference>
<dbReference type="EMBL" id="JALJOS010000056">
    <property type="protein sequence ID" value="KAK9818751.1"/>
    <property type="molecule type" value="Genomic_DNA"/>
</dbReference>
<feature type="transmembrane region" description="Helical" evidence="2">
    <location>
        <begin position="111"/>
        <end position="131"/>
    </location>
</feature>
<evidence type="ECO:0000313" key="5">
    <source>
        <dbReference type="Proteomes" id="UP001438707"/>
    </source>
</evidence>
<evidence type="ECO:0000259" key="3">
    <source>
        <dbReference type="Pfam" id="PF01569"/>
    </source>
</evidence>
<dbReference type="InterPro" id="IPR036938">
    <property type="entry name" value="PAP2/HPO_sf"/>
</dbReference>
<dbReference type="AlphaFoldDB" id="A0AAW1Q9Q7"/>
<gene>
    <name evidence="4" type="ORF">WJX74_009128</name>
</gene>
<dbReference type="GO" id="GO:0008610">
    <property type="term" value="P:lipid biosynthetic process"/>
    <property type="evidence" value="ECO:0007669"/>
    <property type="project" value="TreeGrafter"/>
</dbReference>
<keyword evidence="2" id="KW-0472">Membrane</keyword>
<evidence type="ECO:0000256" key="2">
    <source>
        <dbReference type="SAM" id="Phobius"/>
    </source>
</evidence>
<dbReference type="PANTHER" id="PTHR11247">
    <property type="entry name" value="PALMITOYL-PROTEIN THIOESTERASE/DOLICHYLDIPHOSPHATASE 1"/>
    <property type="match status" value="1"/>
</dbReference>
<dbReference type="InterPro" id="IPR000326">
    <property type="entry name" value="PAP2/HPO"/>
</dbReference>
<proteinExistence type="predicted"/>
<comment type="caution">
    <text evidence="4">The sequence shown here is derived from an EMBL/GenBank/DDBJ whole genome shotgun (WGS) entry which is preliminary data.</text>
</comment>
<accession>A0AAW1Q9Q7</accession>
<keyword evidence="2" id="KW-0812">Transmembrane</keyword>
<dbReference type="Proteomes" id="UP001438707">
    <property type="component" value="Unassembled WGS sequence"/>
</dbReference>
<dbReference type="Pfam" id="PF01569">
    <property type="entry name" value="PAP2"/>
    <property type="match status" value="1"/>
</dbReference>